<sequence length="1000" mass="113214">MPGDNCSVFGCGTSRRTKGVGIWKLPAPKDEGHRKWRDAWLSEITKTRTVDAVFRKKIQNDTIYTCEKHFHPQDVEIFQSEKMIKKKPRFGALPLLNMPKRSHETNKPVPRPARSVVTTESAKPVKSAFYKTFGDLCKRVPSLKSLNEWNIQTSKDRLVITKMKDNLLLPEKELIVDDSLGFTIKVFGCFLPETHDIYIKHLRSLNVPVSNIVKEMDSYSLCAGIGSPCSGSQMSSIPVHHVIPIQVDPLAMDNHQMFPHEEYWRSNECLLMCKETERCNQCESYLSSYQKQKEIKTRRLSVPAKLNAPVSKTAPERLKLSLQQQRLKCAELEQELNSMRKEISKSSIEIDHALSNDFTTILGQSSDKMTPFMRLFWQQQQKLFSSSPSGVRYHPMLIRFCLSLAAKSPSCYEELRNSKVLVLPSQRRLRDYRNCIKPERGFQEEVVKELISMTSSYFDVQRYVVLMFDEMKVMANLVFDKVSGDLIGYTDLGDPDVNFATLEKVDQIATHALAFLVRGVCTELKFCLAHFSTSGVTAVQLMPLFWDAVFILETTCNLWVIAAASDGASPNRRFYRLHEPLDGDAVDDFMDQYLQALTYGKVVLVVRDLNCDLLTSSYESRALNVLCSSLNMKQLITGPTRVTTISEILIDVTMTSLVTDCGVVETHITDPFLTKEKSRPVYSRDVTELANEFNEFFTSVGARAAAESAKLASVNALPAYKATSAKTIFQLEEFRFRAVATFEVRKIIVCFPSNRAPGMDKLHMSVIKDALPEGDHEVANNNRPVFLPPALSKICERAALNQLTEYTTCQNCLTEHQNGNKKKHSTEKLHTFLSDMILEAIDQEQVTALVLLDLSKAFDSIEHGILLRKHLELSVSMQGMEWFRSYLTDRNQRVRIGCEVSGPRHVAYGVPQWSILGPALFNIYINDLPAVPNLCSLKSYVDDSQIYLSFPVQETAMTVEHVSEDLQRIAAWCCTHSLLINPDKTKLLLLGTPQMLARVP</sequence>
<dbReference type="InterPro" id="IPR006612">
    <property type="entry name" value="THAP_Znf"/>
</dbReference>
<feature type="domain" description="THAP-type" evidence="8">
    <location>
        <begin position="1"/>
        <end position="97"/>
    </location>
</feature>
<proteinExistence type="predicted"/>
<evidence type="ECO:0000313" key="10">
    <source>
        <dbReference type="Proteomes" id="UP000225706"/>
    </source>
</evidence>
<name>A0A2B4R6W3_STYPI</name>
<reference evidence="10" key="1">
    <citation type="journal article" date="2017" name="bioRxiv">
        <title>Comparative analysis of the genomes of Stylophora pistillata and Acropora digitifera provides evidence for extensive differences between species of corals.</title>
        <authorList>
            <person name="Voolstra C.R."/>
            <person name="Li Y."/>
            <person name="Liew Y.J."/>
            <person name="Baumgarten S."/>
            <person name="Zoccola D."/>
            <person name="Flot J.-F."/>
            <person name="Tambutte S."/>
            <person name="Allemand D."/>
            <person name="Aranda M."/>
        </authorList>
    </citation>
    <scope>NUCLEOTIDE SEQUENCE [LARGE SCALE GENOMIC DNA]</scope>
</reference>
<dbReference type="EMBL" id="LSMT01001584">
    <property type="protein sequence ID" value="PFX12107.1"/>
    <property type="molecule type" value="Genomic_DNA"/>
</dbReference>
<evidence type="ECO:0000256" key="2">
    <source>
        <dbReference type="ARBA" id="ARBA00022771"/>
    </source>
</evidence>
<keyword evidence="2 5" id="KW-0863">Zinc-finger</keyword>
<keyword evidence="10" id="KW-1185">Reference proteome</keyword>
<dbReference type="Pfam" id="PF21787">
    <property type="entry name" value="TNP-like_RNaseH_N"/>
    <property type="match status" value="1"/>
</dbReference>
<keyword evidence="3" id="KW-0862">Zinc</keyword>
<dbReference type="InterPro" id="IPR048365">
    <property type="entry name" value="TNP-like_RNaseH_N"/>
</dbReference>
<dbReference type="OrthoDB" id="5987630at2759"/>
<keyword evidence="9" id="KW-0695">RNA-directed DNA polymerase</keyword>
<dbReference type="AlphaFoldDB" id="A0A2B4R6W3"/>
<feature type="domain" description="Reverse transcriptase" evidence="7">
    <location>
        <begin position="751"/>
        <end position="1000"/>
    </location>
</feature>
<evidence type="ECO:0000256" key="6">
    <source>
        <dbReference type="SAM" id="Coils"/>
    </source>
</evidence>
<evidence type="ECO:0000259" key="8">
    <source>
        <dbReference type="PROSITE" id="PS50950"/>
    </source>
</evidence>
<dbReference type="PROSITE" id="PS50878">
    <property type="entry name" value="RT_POL"/>
    <property type="match status" value="1"/>
</dbReference>
<evidence type="ECO:0000256" key="3">
    <source>
        <dbReference type="ARBA" id="ARBA00022833"/>
    </source>
</evidence>
<dbReference type="PROSITE" id="PS50950">
    <property type="entry name" value="ZF_THAP"/>
    <property type="match status" value="1"/>
</dbReference>
<keyword evidence="6" id="KW-0175">Coiled coil</keyword>
<protein>
    <submittedName>
        <fullName evidence="9">Putative RNA-directed DNA polymerase from transposon BS</fullName>
    </submittedName>
</protein>
<dbReference type="GO" id="GO:0008270">
    <property type="term" value="F:zinc ion binding"/>
    <property type="evidence" value="ECO:0007669"/>
    <property type="project" value="UniProtKB-KW"/>
</dbReference>
<evidence type="ECO:0000256" key="5">
    <source>
        <dbReference type="PROSITE-ProRule" id="PRU00309"/>
    </source>
</evidence>
<organism evidence="9 10">
    <name type="scientific">Stylophora pistillata</name>
    <name type="common">Smooth cauliflower coral</name>
    <dbReference type="NCBI Taxonomy" id="50429"/>
    <lineage>
        <taxon>Eukaryota</taxon>
        <taxon>Metazoa</taxon>
        <taxon>Cnidaria</taxon>
        <taxon>Anthozoa</taxon>
        <taxon>Hexacorallia</taxon>
        <taxon>Scleractinia</taxon>
        <taxon>Astrocoeniina</taxon>
        <taxon>Pocilloporidae</taxon>
        <taxon>Stylophora</taxon>
    </lineage>
</organism>
<keyword evidence="9" id="KW-0808">Transferase</keyword>
<dbReference type="InterPro" id="IPR000477">
    <property type="entry name" value="RT_dom"/>
</dbReference>
<evidence type="ECO:0000259" key="7">
    <source>
        <dbReference type="PROSITE" id="PS50878"/>
    </source>
</evidence>
<keyword evidence="9" id="KW-0548">Nucleotidyltransferase</keyword>
<evidence type="ECO:0000256" key="4">
    <source>
        <dbReference type="ARBA" id="ARBA00023125"/>
    </source>
</evidence>
<keyword evidence="1" id="KW-0479">Metal-binding</keyword>
<comment type="caution">
    <text evidence="9">The sequence shown here is derived from an EMBL/GenBank/DDBJ whole genome shotgun (WGS) entry which is preliminary data.</text>
</comment>
<dbReference type="GO" id="GO:0003677">
    <property type="term" value="F:DNA binding"/>
    <property type="evidence" value="ECO:0007669"/>
    <property type="project" value="UniProtKB-UniRule"/>
</dbReference>
<dbReference type="Proteomes" id="UP000225706">
    <property type="component" value="Unassembled WGS sequence"/>
</dbReference>
<dbReference type="PANTHER" id="PTHR33332">
    <property type="entry name" value="REVERSE TRANSCRIPTASE DOMAIN-CONTAINING PROTEIN"/>
    <property type="match status" value="1"/>
</dbReference>
<gene>
    <name evidence="9" type="primary">RTase</name>
    <name evidence="9" type="ORF">AWC38_SpisGene23985</name>
</gene>
<accession>A0A2B4R6W3</accession>
<dbReference type="Pfam" id="PF00078">
    <property type="entry name" value="RVT_1"/>
    <property type="match status" value="1"/>
</dbReference>
<keyword evidence="4 5" id="KW-0238">DNA-binding</keyword>
<evidence type="ECO:0000256" key="1">
    <source>
        <dbReference type="ARBA" id="ARBA00022723"/>
    </source>
</evidence>
<feature type="coiled-coil region" evidence="6">
    <location>
        <begin position="322"/>
        <end position="349"/>
    </location>
</feature>
<evidence type="ECO:0000313" key="9">
    <source>
        <dbReference type="EMBL" id="PFX12107.1"/>
    </source>
</evidence>
<dbReference type="GO" id="GO:0003964">
    <property type="term" value="F:RNA-directed DNA polymerase activity"/>
    <property type="evidence" value="ECO:0007669"/>
    <property type="project" value="UniProtKB-KW"/>
</dbReference>